<organism evidence="3 4">
    <name type="scientific">Protochlamydia amoebophila (strain UWE25)</name>
    <dbReference type="NCBI Taxonomy" id="264201"/>
    <lineage>
        <taxon>Bacteria</taxon>
        <taxon>Pseudomonadati</taxon>
        <taxon>Chlamydiota</taxon>
        <taxon>Chlamydiia</taxon>
        <taxon>Parachlamydiales</taxon>
        <taxon>Parachlamydiaceae</taxon>
        <taxon>Candidatus Protochlamydia</taxon>
    </lineage>
</organism>
<accession>Q6MDB8</accession>
<dbReference type="AlphaFoldDB" id="Q6MDB8"/>
<dbReference type="PANTHER" id="PTHR30160:SF1">
    <property type="entry name" value="LIPOPOLYSACCHARIDE 1,2-N-ACETYLGLUCOSAMINETRANSFERASE-RELATED"/>
    <property type="match status" value="1"/>
</dbReference>
<dbReference type="InterPro" id="IPR002201">
    <property type="entry name" value="Glyco_trans_9"/>
</dbReference>
<dbReference type="eggNOG" id="COG0859">
    <property type="taxonomic scope" value="Bacteria"/>
</dbReference>
<dbReference type="GO" id="GO:0005829">
    <property type="term" value="C:cytosol"/>
    <property type="evidence" value="ECO:0007669"/>
    <property type="project" value="TreeGrafter"/>
</dbReference>
<evidence type="ECO:0000313" key="3">
    <source>
        <dbReference type="EMBL" id="CAF23431.1"/>
    </source>
</evidence>
<proteinExistence type="predicted"/>
<protein>
    <recommendedName>
        <fullName evidence="5">Lipopolysaccharide heptosyltransferase I</fullName>
    </recommendedName>
</protein>
<gene>
    <name evidence="3" type="ORF">PC_RS03400</name>
</gene>
<dbReference type="InterPro" id="IPR051199">
    <property type="entry name" value="LPS_LOS_Heptosyltrfase"/>
</dbReference>
<dbReference type="RefSeq" id="WP_011175257.1">
    <property type="nucleotide sequence ID" value="NC_005861.2"/>
</dbReference>
<dbReference type="OrthoDB" id="9797795at2"/>
<keyword evidence="1" id="KW-0328">Glycosyltransferase</keyword>
<dbReference type="Gene3D" id="3.40.50.2000">
    <property type="entry name" value="Glycogen Phosphorylase B"/>
    <property type="match status" value="2"/>
</dbReference>
<dbReference type="GO" id="GO:0009244">
    <property type="term" value="P:lipopolysaccharide core region biosynthetic process"/>
    <property type="evidence" value="ECO:0007669"/>
    <property type="project" value="TreeGrafter"/>
</dbReference>
<evidence type="ECO:0000256" key="1">
    <source>
        <dbReference type="ARBA" id="ARBA00022676"/>
    </source>
</evidence>
<dbReference type="GO" id="GO:0008713">
    <property type="term" value="F:ADP-heptose-lipopolysaccharide heptosyltransferase activity"/>
    <property type="evidence" value="ECO:0007669"/>
    <property type="project" value="TreeGrafter"/>
</dbReference>
<dbReference type="CAZy" id="GT9">
    <property type="family name" value="Glycosyltransferase Family 9"/>
</dbReference>
<dbReference type="SUPFAM" id="SSF53756">
    <property type="entry name" value="UDP-Glycosyltransferase/glycogen phosphorylase"/>
    <property type="match status" value="1"/>
</dbReference>
<keyword evidence="2" id="KW-0808">Transferase</keyword>
<dbReference type="PANTHER" id="PTHR30160">
    <property type="entry name" value="TETRAACYLDISACCHARIDE 4'-KINASE-RELATED"/>
    <property type="match status" value="1"/>
</dbReference>
<evidence type="ECO:0000256" key="2">
    <source>
        <dbReference type="ARBA" id="ARBA00022679"/>
    </source>
</evidence>
<dbReference type="EMBL" id="BX908798">
    <property type="protein sequence ID" value="CAF23431.1"/>
    <property type="molecule type" value="Genomic_DNA"/>
</dbReference>
<dbReference type="KEGG" id="pcu:PC_RS03400"/>
<dbReference type="CDD" id="cd03789">
    <property type="entry name" value="GT9_LPS_heptosyltransferase"/>
    <property type="match status" value="1"/>
</dbReference>
<evidence type="ECO:0000313" key="4">
    <source>
        <dbReference type="Proteomes" id="UP000000529"/>
    </source>
</evidence>
<evidence type="ECO:0008006" key="5">
    <source>
        <dbReference type="Google" id="ProtNLM"/>
    </source>
</evidence>
<dbReference type="Proteomes" id="UP000000529">
    <property type="component" value="Chromosome"/>
</dbReference>
<dbReference type="Pfam" id="PF01075">
    <property type="entry name" value="Glyco_transf_9"/>
    <property type="match status" value="1"/>
</dbReference>
<dbReference type="HOGENOM" id="CLU_038371_6_0_0"/>
<keyword evidence="4" id="KW-1185">Reference proteome</keyword>
<reference evidence="3 4" key="1">
    <citation type="journal article" date="2004" name="Science">
        <title>Illuminating the evolutionary history of chlamydiae.</title>
        <authorList>
            <person name="Horn M."/>
            <person name="Collingro A."/>
            <person name="Schmitz-Esser S."/>
            <person name="Beier C.L."/>
            <person name="Purkhold U."/>
            <person name="Fartmann B."/>
            <person name="Brandt P."/>
            <person name="Nyakatura G.J."/>
            <person name="Droege M."/>
            <person name="Frishman D."/>
            <person name="Rattei T."/>
            <person name="Mewes H."/>
            <person name="Wagner M."/>
        </authorList>
    </citation>
    <scope>NUCLEOTIDE SEQUENCE [LARGE SCALE GENOMIC DNA]</scope>
    <source>
        <strain evidence="3 4">UWE25</strain>
    </source>
</reference>
<sequence length="362" mass="41497">MKILIVKTSSLGDIIHAFPALQLLRRLYPDAQIDWVVEKSFVELIESHPDLSQAISIPLKEWRKQFWTKRTWQAMAQWIKEFRQVSYQLVFDLQGNSKSGLITKLAKGKRKIGFGRQTVSEWPNLLATKERYNPPEGANIREDYLFLIQKTLDKQESHQAGVKLNVSFEQEQKIAQILHSPYLKKSLKVMVCPGSNWPNKQLTLDTFEKFLSYLSSQYDACFVFIWGTLQEKKIVGELTAKFPETSLIVERLTLPLLQTLMFKIDLVISVDSLALHLAGTTSTPTYSIFGPSSAKKYKPLGLLHEAFQGLCPYGNVFEKRCPILRTCPTGNCIKNIPINTLVEHFSKWWLNNGFAKSNVYHN</sequence>
<name>Q6MDB8_PARUW</name>
<dbReference type="STRING" id="264201.pc0707"/>